<dbReference type="EMBL" id="BDRX01000005">
    <property type="protein sequence ID" value="GBF88546.1"/>
    <property type="molecule type" value="Genomic_DNA"/>
</dbReference>
<evidence type="ECO:0000259" key="12">
    <source>
        <dbReference type="Pfam" id="PF03372"/>
    </source>
</evidence>
<dbReference type="InterPro" id="IPR036691">
    <property type="entry name" value="Endo/exonu/phosph_ase_sf"/>
</dbReference>
<evidence type="ECO:0000256" key="2">
    <source>
        <dbReference type="ARBA" id="ARBA00001946"/>
    </source>
</evidence>
<dbReference type="Proteomes" id="UP000247498">
    <property type="component" value="Unassembled WGS sequence"/>
</dbReference>
<dbReference type="CDD" id="cd09080">
    <property type="entry name" value="TDP2"/>
    <property type="match status" value="1"/>
</dbReference>
<comment type="caution">
    <text evidence="13">The sequence shown here is derived from an EMBL/GenBank/DDBJ whole genome shotgun (WGS) entry which is preliminary data.</text>
</comment>
<protein>
    <recommendedName>
        <fullName evidence="12">Endonuclease/exonuclease/phosphatase domain-containing protein</fullName>
    </recommendedName>
</protein>
<dbReference type="GO" id="GO:0006302">
    <property type="term" value="P:double-strand break repair"/>
    <property type="evidence" value="ECO:0007669"/>
    <property type="project" value="TreeGrafter"/>
</dbReference>
<evidence type="ECO:0000313" key="14">
    <source>
        <dbReference type="Proteomes" id="UP000247498"/>
    </source>
</evidence>
<keyword evidence="4" id="KW-0540">Nuclease</keyword>
<name>A0A2V0NM53_9CHLO</name>
<dbReference type="GO" id="GO:0003697">
    <property type="term" value="F:single-stranded DNA binding"/>
    <property type="evidence" value="ECO:0007669"/>
    <property type="project" value="TreeGrafter"/>
</dbReference>
<dbReference type="GO" id="GO:0004518">
    <property type="term" value="F:nuclease activity"/>
    <property type="evidence" value="ECO:0007669"/>
    <property type="project" value="UniProtKB-KW"/>
</dbReference>
<comment type="cofactor">
    <cofactor evidence="1">
        <name>Mn(2+)</name>
        <dbReference type="ChEBI" id="CHEBI:29035"/>
    </cofactor>
</comment>
<dbReference type="SUPFAM" id="SSF56219">
    <property type="entry name" value="DNase I-like"/>
    <property type="match status" value="1"/>
</dbReference>
<evidence type="ECO:0000256" key="3">
    <source>
        <dbReference type="ARBA" id="ARBA00004322"/>
    </source>
</evidence>
<dbReference type="FunCoup" id="A0A2V0NM53">
    <property type="interactions" value="1019"/>
</dbReference>
<organism evidence="13 14">
    <name type="scientific">Raphidocelis subcapitata</name>
    <dbReference type="NCBI Taxonomy" id="307507"/>
    <lineage>
        <taxon>Eukaryota</taxon>
        <taxon>Viridiplantae</taxon>
        <taxon>Chlorophyta</taxon>
        <taxon>core chlorophytes</taxon>
        <taxon>Chlorophyceae</taxon>
        <taxon>CS clade</taxon>
        <taxon>Sphaeropleales</taxon>
        <taxon>Selenastraceae</taxon>
        <taxon>Raphidocelis</taxon>
    </lineage>
</organism>
<feature type="region of interest" description="Disordered" evidence="11">
    <location>
        <begin position="1"/>
        <end position="180"/>
    </location>
</feature>
<evidence type="ECO:0000256" key="9">
    <source>
        <dbReference type="ARBA" id="ARBA00023204"/>
    </source>
</evidence>
<accession>A0A2V0NM53</accession>
<dbReference type="PANTHER" id="PTHR15822:SF4">
    <property type="entry name" value="TYROSYL-DNA PHOSPHODIESTERASE 2"/>
    <property type="match status" value="1"/>
</dbReference>
<evidence type="ECO:0000256" key="10">
    <source>
        <dbReference type="ARBA" id="ARBA00023242"/>
    </source>
</evidence>
<feature type="compositionally biased region" description="Gly residues" evidence="11">
    <location>
        <begin position="114"/>
        <end position="134"/>
    </location>
</feature>
<keyword evidence="9" id="KW-0234">DNA repair</keyword>
<feature type="compositionally biased region" description="Gly residues" evidence="11">
    <location>
        <begin position="80"/>
        <end position="94"/>
    </location>
</feature>
<feature type="compositionally biased region" description="Low complexity" evidence="11">
    <location>
        <begin position="140"/>
        <end position="152"/>
    </location>
</feature>
<evidence type="ECO:0000256" key="8">
    <source>
        <dbReference type="ARBA" id="ARBA00022842"/>
    </source>
</evidence>
<dbReference type="Gene3D" id="3.60.10.10">
    <property type="entry name" value="Endonuclease/exonuclease/phosphatase"/>
    <property type="match status" value="1"/>
</dbReference>
<dbReference type="Pfam" id="PF03372">
    <property type="entry name" value="Exo_endo_phos"/>
    <property type="match status" value="1"/>
</dbReference>
<keyword evidence="7" id="KW-0378">Hydrolase</keyword>
<evidence type="ECO:0000313" key="13">
    <source>
        <dbReference type="EMBL" id="GBF88546.1"/>
    </source>
</evidence>
<dbReference type="InterPro" id="IPR005135">
    <property type="entry name" value="Endo/exonuclease/phosphatase"/>
</dbReference>
<feature type="compositionally biased region" description="Low complexity" evidence="11">
    <location>
        <begin position="67"/>
        <end position="79"/>
    </location>
</feature>
<evidence type="ECO:0000256" key="1">
    <source>
        <dbReference type="ARBA" id="ARBA00001936"/>
    </source>
</evidence>
<reference evidence="13 14" key="1">
    <citation type="journal article" date="2018" name="Sci. Rep.">
        <title>Raphidocelis subcapitata (=Pseudokirchneriella subcapitata) provides an insight into genome evolution and environmental adaptations in the Sphaeropleales.</title>
        <authorList>
            <person name="Suzuki S."/>
            <person name="Yamaguchi H."/>
            <person name="Nakajima N."/>
            <person name="Kawachi M."/>
        </authorList>
    </citation>
    <scope>NUCLEOTIDE SEQUENCE [LARGE SCALE GENOMIC DNA]</scope>
    <source>
        <strain evidence="13 14">NIES-35</strain>
    </source>
</reference>
<sequence length="450" mass="47506">MAEPIDLTLSSDEDDPMPRAPAGGAAVDEEEQRRRIMSFAAGVRGRAAKRARQDSDSDSDGSPPPAQQVQPQQRAAAADGGSGGGGPSSAGGSGNSLLAQLHAERLARARQQGGAEGGLPAGGSGTAGGSGGGDAPPPKAARASPPGRTPRSASPPPSGAAAARPRERVRGGGEGQQQQARKVSLLQYNVWFNEEAALEVRMAEIGRIVEDCGYPTFVTLQEVTPTILALLCRARWWGRYVPSDPPEGSGYFTLLLARRDAVPGAVVPRSFRRSRYPNSVMGRCLLTLTASVAGVRLAVATSHLESPCPPGGMYVKARRQQMQTALEVLEDAPAPNVLFAGDMNWSDERDGAPPLKAGWCDAWASACPGQPGFTYDTRSNAMLTGNWPGARLDRVLCKLQDLRITGMRLVGTEPIPGATYRKAFRNGSARTLPVLPSDHYGLLLEMEVIR</sequence>
<evidence type="ECO:0000256" key="5">
    <source>
        <dbReference type="ARBA" id="ARBA00022723"/>
    </source>
</evidence>
<dbReference type="InParanoid" id="A0A2V0NM53"/>
<evidence type="ECO:0000256" key="4">
    <source>
        <dbReference type="ARBA" id="ARBA00022722"/>
    </source>
</evidence>
<keyword evidence="10" id="KW-0539">Nucleus</keyword>
<proteinExistence type="predicted"/>
<keyword evidence="14" id="KW-1185">Reference proteome</keyword>
<dbReference type="InterPro" id="IPR051547">
    <property type="entry name" value="TDP2-like"/>
</dbReference>
<dbReference type="STRING" id="307507.A0A2V0NM53"/>
<dbReference type="GO" id="GO:0046872">
    <property type="term" value="F:metal ion binding"/>
    <property type="evidence" value="ECO:0007669"/>
    <property type="project" value="UniProtKB-KW"/>
</dbReference>
<comment type="cofactor">
    <cofactor evidence="2">
        <name>Mg(2+)</name>
        <dbReference type="ChEBI" id="CHEBI:18420"/>
    </cofactor>
</comment>
<evidence type="ECO:0000256" key="11">
    <source>
        <dbReference type="SAM" id="MobiDB-lite"/>
    </source>
</evidence>
<evidence type="ECO:0000256" key="6">
    <source>
        <dbReference type="ARBA" id="ARBA00022763"/>
    </source>
</evidence>
<keyword evidence="6" id="KW-0227">DNA damage</keyword>
<dbReference type="GO" id="GO:0005737">
    <property type="term" value="C:cytoplasm"/>
    <property type="evidence" value="ECO:0007669"/>
    <property type="project" value="TreeGrafter"/>
</dbReference>
<dbReference type="GO" id="GO:0070260">
    <property type="term" value="F:5'-tyrosyl-DNA phosphodiesterase activity"/>
    <property type="evidence" value="ECO:0007669"/>
    <property type="project" value="TreeGrafter"/>
</dbReference>
<dbReference type="OrthoDB" id="9975959at2759"/>
<keyword evidence="8" id="KW-0460">Magnesium</keyword>
<comment type="subcellular location">
    <subcellularLocation>
        <location evidence="3">Nucleus</location>
        <location evidence="3">PML body</location>
    </subcellularLocation>
</comment>
<feature type="domain" description="Endonuclease/exonuclease/phosphatase" evidence="12">
    <location>
        <begin position="186"/>
        <end position="439"/>
    </location>
</feature>
<evidence type="ECO:0000256" key="7">
    <source>
        <dbReference type="ARBA" id="ARBA00022801"/>
    </source>
</evidence>
<dbReference type="AlphaFoldDB" id="A0A2V0NM53"/>
<keyword evidence="5" id="KW-0479">Metal-binding</keyword>
<gene>
    <name evidence="13" type="ORF">Rsub_01261</name>
</gene>
<dbReference type="PANTHER" id="PTHR15822">
    <property type="entry name" value="TRAF AND TNF RECEPTOR-ASSOCIATED PROTEIN"/>
    <property type="match status" value="1"/>
</dbReference>